<accession>A0A7K3LWW6</accession>
<evidence type="ECO:0000313" key="14">
    <source>
        <dbReference type="Proteomes" id="UP000466307"/>
    </source>
</evidence>
<dbReference type="PIRSF" id="PIRSF001500">
    <property type="entry name" value="Chor_mut_pdt_Ppr"/>
    <property type="match status" value="1"/>
</dbReference>
<dbReference type="InterPro" id="IPR001086">
    <property type="entry name" value="Preph_deHydtase"/>
</dbReference>
<keyword evidence="5 10" id="KW-0057">Aromatic amino acid biosynthesis</keyword>
<dbReference type="CDD" id="cd04905">
    <property type="entry name" value="ACT_CM-PDT"/>
    <property type="match status" value="1"/>
</dbReference>
<keyword evidence="4 10" id="KW-0028">Amino-acid biosynthesis</keyword>
<evidence type="ECO:0000256" key="9">
    <source>
        <dbReference type="PIRSR" id="PIRSR001500-2"/>
    </source>
</evidence>
<evidence type="ECO:0000313" key="13">
    <source>
        <dbReference type="EMBL" id="NDK92047.1"/>
    </source>
</evidence>
<evidence type="ECO:0000256" key="1">
    <source>
        <dbReference type="ARBA" id="ARBA00004741"/>
    </source>
</evidence>
<dbReference type="GO" id="GO:0009094">
    <property type="term" value="P:L-phenylalanine biosynthetic process"/>
    <property type="evidence" value="ECO:0007669"/>
    <property type="project" value="UniProtKB-UniPathway"/>
</dbReference>
<dbReference type="Pfam" id="PF00800">
    <property type="entry name" value="PDT"/>
    <property type="match status" value="1"/>
</dbReference>
<feature type="site" description="Essential for prephenate dehydratase activity" evidence="9">
    <location>
        <position position="201"/>
    </location>
</feature>
<dbReference type="PROSITE" id="PS51671">
    <property type="entry name" value="ACT"/>
    <property type="match status" value="1"/>
</dbReference>
<dbReference type="InterPro" id="IPR002912">
    <property type="entry name" value="ACT_dom"/>
</dbReference>
<reference evidence="13 14" key="1">
    <citation type="submission" date="2020-01" db="EMBL/GenBank/DDBJ databases">
        <title>Investigation of new actinobacteria for the biodesulphurisation of diesel fuel.</title>
        <authorList>
            <person name="Athi Narayanan S.M."/>
        </authorList>
    </citation>
    <scope>NUCLEOTIDE SEQUENCE [LARGE SCALE GENOMIC DNA]</scope>
    <source>
        <strain evidence="13 14">213E</strain>
    </source>
</reference>
<dbReference type="Gene3D" id="3.40.190.10">
    <property type="entry name" value="Periplasmic binding protein-like II"/>
    <property type="match status" value="2"/>
</dbReference>
<dbReference type="EC" id="4.2.1.51" evidence="2 10"/>
<dbReference type="CDD" id="cd13632">
    <property type="entry name" value="PBP2_Aa-PDT_like"/>
    <property type="match status" value="1"/>
</dbReference>
<feature type="domain" description="ACT" evidence="12">
    <location>
        <begin position="222"/>
        <end position="305"/>
    </location>
</feature>
<dbReference type="InterPro" id="IPR008242">
    <property type="entry name" value="Chor_mutase/pphenate_deHydtase"/>
</dbReference>
<comment type="caution">
    <text evidence="13">The sequence shown here is derived from an EMBL/GenBank/DDBJ whole genome shotgun (WGS) entry which is preliminary data.</text>
</comment>
<dbReference type="AlphaFoldDB" id="A0A7K3LWW6"/>
<keyword evidence="6 10" id="KW-0584">Phenylalanine biosynthesis</keyword>
<dbReference type="Gene3D" id="3.30.70.260">
    <property type="match status" value="1"/>
</dbReference>
<keyword evidence="7 10" id="KW-0456">Lyase</keyword>
<evidence type="ECO:0000256" key="10">
    <source>
        <dbReference type="RuleBase" id="RU361254"/>
    </source>
</evidence>
<comment type="pathway">
    <text evidence="1 10">Amino-acid biosynthesis; L-phenylalanine biosynthesis; phenylpyruvate from prephenate: step 1/1.</text>
</comment>
<name>A0A7K3LWW6_9ACTN</name>
<comment type="catalytic activity">
    <reaction evidence="8 10">
        <text>prephenate + H(+) = 3-phenylpyruvate + CO2 + H2O</text>
        <dbReference type="Rhea" id="RHEA:21648"/>
        <dbReference type="ChEBI" id="CHEBI:15377"/>
        <dbReference type="ChEBI" id="CHEBI:15378"/>
        <dbReference type="ChEBI" id="CHEBI:16526"/>
        <dbReference type="ChEBI" id="CHEBI:18005"/>
        <dbReference type="ChEBI" id="CHEBI:29934"/>
        <dbReference type="EC" id="4.2.1.51"/>
    </reaction>
</comment>
<dbReference type="PROSITE" id="PS00858">
    <property type="entry name" value="PREPHENATE_DEHYDR_2"/>
    <property type="match status" value="1"/>
</dbReference>
<dbReference type="InterPro" id="IPR045865">
    <property type="entry name" value="ACT-like_dom_sf"/>
</dbReference>
<dbReference type="Proteomes" id="UP000466307">
    <property type="component" value="Unassembled WGS sequence"/>
</dbReference>
<evidence type="ECO:0000256" key="3">
    <source>
        <dbReference type="ARBA" id="ARBA00021872"/>
    </source>
</evidence>
<dbReference type="GO" id="GO:0004664">
    <property type="term" value="F:prephenate dehydratase activity"/>
    <property type="evidence" value="ECO:0007669"/>
    <property type="project" value="UniProtKB-UniRule"/>
</dbReference>
<dbReference type="PANTHER" id="PTHR21022:SF19">
    <property type="entry name" value="PREPHENATE DEHYDRATASE-RELATED"/>
    <property type="match status" value="1"/>
</dbReference>
<dbReference type="UniPathway" id="UPA00121">
    <property type="reaction ID" value="UER00345"/>
</dbReference>
<feature type="domain" description="Prephenate dehydratase" evidence="11">
    <location>
        <begin position="3"/>
        <end position="208"/>
    </location>
</feature>
<dbReference type="SUPFAM" id="SSF55021">
    <property type="entry name" value="ACT-like"/>
    <property type="match status" value="1"/>
</dbReference>
<evidence type="ECO:0000256" key="7">
    <source>
        <dbReference type="ARBA" id="ARBA00023239"/>
    </source>
</evidence>
<sequence>MTVFAYFGPPGTFTEMALDRLLADPHLSTGVRSDGGLGGVGGGTVDKLVAASPVATIAAVRSGAADFGCVPIESSLEGSVPATMDALVPFGDGAAASEAGRVQIFAEVNLDIAFTIAARPGTAPADVRTIAAYPVASAQVREAVEKLYPGAEFVTAGSNAAAAHDVAEGRTDAAVTTGLAAELAGLEVLADGVSDASDAVTRFLLVGKPAPPPRRTGTDRTAVMLELRNQPGSLMEAMNEFAVRGVDLTRIESRPRRDPAGGSTHAGQYRFFLDTVGHIDDAPVAEAVRALHHRCERIVYLGSWPAAGDGGSPPPDDADSAAWVEAIRRGEG</sequence>
<evidence type="ECO:0000256" key="5">
    <source>
        <dbReference type="ARBA" id="ARBA00023141"/>
    </source>
</evidence>
<evidence type="ECO:0000259" key="11">
    <source>
        <dbReference type="PROSITE" id="PS51171"/>
    </source>
</evidence>
<gene>
    <name evidence="10 13" type="primary">pheA</name>
    <name evidence="13" type="ORF">GYA93_21095</name>
</gene>
<evidence type="ECO:0000256" key="2">
    <source>
        <dbReference type="ARBA" id="ARBA00013147"/>
    </source>
</evidence>
<evidence type="ECO:0000259" key="12">
    <source>
        <dbReference type="PROSITE" id="PS51671"/>
    </source>
</evidence>
<evidence type="ECO:0000256" key="4">
    <source>
        <dbReference type="ARBA" id="ARBA00022605"/>
    </source>
</evidence>
<dbReference type="GO" id="GO:0005737">
    <property type="term" value="C:cytoplasm"/>
    <property type="evidence" value="ECO:0007669"/>
    <property type="project" value="TreeGrafter"/>
</dbReference>
<keyword evidence="14" id="KW-1185">Reference proteome</keyword>
<dbReference type="EMBL" id="JAADZU010000096">
    <property type="protein sequence ID" value="NDK92047.1"/>
    <property type="molecule type" value="Genomic_DNA"/>
</dbReference>
<dbReference type="InterPro" id="IPR018528">
    <property type="entry name" value="Preph_deHydtase_CS"/>
</dbReference>
<dbReference type="SUPFAM" id="SSF53850">
    <property type="entry name" value="Periplasmic binding protein-like II"/>
    <property type="match status" value="1"/>
</dbReference>
<protein>
    <recommendedName>
        <fullName evidence="3 10">Prephenate dehydratase</fullName>
        <shortName evidence="10">PDT</shortName>
        <ecNumber evidence="2 10">4.2.1.51</ecNumber>
    </recommendedName>
</protein>
<evidence type="ECO:0000256" key="8">
    <source>
        <dbReference type="ARBA" id="ARBA00047848"/>
    </source>
</evidence>
<dbReference type="RefSeq" id="WP_059039444.1">
    <property type="nucleotide sequence ID" value="NZ_JAADZU010000096.1"/>
</dbReference>
<proteinExistence type="predicted"/>
<evidence type="ECO:0000256" key="6">
    <source>
        <dbReference type="ARBA" id="ARBA00023222"/>
    </source>
</evidence>
<dbReference type="PANTHER" id="PTHR21022">
    <property type="entry name" value="PREPHENATE DEHYDRATASE P PROTEIN"/>
    <property type="match status" value="1"/>
</dbReference>
<dbReference type="PROSITE" id="PS51171">
    <property type="entry name" value="PREPHENATE_DEHYDR_3"/>
    <property type="match status" value="1"/>
</dbReference>
<dbReference type="NCBIfam" id="NF008865">
    <property type="entry name" value="PRK11898.1"/>
    <property type="match status" value="1"/>
</dbReference>
<organism evidence="13 14">
    <name type="scientific">Gordonia desulfuricans</name>
    <dbReference type="NCBI Taxonomy" id="89051"/>
    <lineage>
        <taxon>Bacteria</taxon>
        <taxon>Bacillati</taxon>
        <taxon>Actinomycetota</taxon>
        <taxon>Actinomycetes</taxon>
        <taxon>Mycobacteriales</taxon>
        <taxon>Gordoniaceae</taxon>
        <taxon>Gordonia</taxon>
    </lineage>
</organism>